<dbReference type="WBParaSite" id="SSLN_0001578801-mRNA-1">
    <property type="protein sequence ID" value="SSLN_0001578801-mRNA-1"/>
    <property type="gene ID" value="SSLN_0001578801"/>
</dbReference>
<sequence>MSVRLSLRGAKFAAIISAYAPTMTSSDMAKDKFYEDLHALLVTVPKADKLIGFGDFNVRVGRDQTAWQGELGSHNLSGGNATDLFLLRT</sequence>
<name>A0A183TFH2_SCHSO</name>
<reference evidence="1 2" key="2">
    <citation type="submission" date="2018-11" db="EMBL/GenBank/DDBJ databases">
        <authorList>
            <consortium name="Pathogen Informatics"/>
        </authorList>
    </citation>
    <scope>NUCLEOTIDE SEQUENCE [LARGE SCALE GENOMIC DNA]</scope>
    <source>
        <strain evidence="1 2">NST_G2</strain>
    </source>
</reference>
<accession>A0A183TFH2</accession>
<reference evidence="3" key="1">
    <citation type="submission" date="2016-06" db="UniProtKB">
        <authorList>
            <consortium name="WormBaseParasite"/>
        </authorList>
    </citation>
    <scope>IDENTIFICATION</scope>
</reference>
<dbReference type="OrthoDB" id="10030815at2759"/>
<dbReference type="SUPFAM" id="SSF56219">
    <property type="entry name" value="DNase I-like"/>
    <property type="match status" value="1"/>
</dbReference>
<evidence type="ECO:0000313" key="1">
    <source>
        <dbReference type="EMBL" id="VDM01606.1"/>
    </source>
</evidence>
<evidence type="ECO:0000313" key="2">
    <source>
        <dbReference type="Proteomes" id="UP000275846"/>
    </source>
</evidence>
<protein>
    <submittedName>
        <fullName evidence="3">Endo/exonuclease/phosphatase domain-containing protein</fullName>
    </submittedName>
</protein>
<dbReference type="InterPro" id="IPR036691">
    <property type="entry name" value="Endo/exonu/phosph_ase_sf"/>
</dbReference>
<dbReference type="Gene3D" id="3.60.10.10">
    <property type="entry name" value="Endonuclease/exonuclease/phosphatase"/>
    <property type="match status" value="1"/>
</dbReference>
<dbReference type="Proteomes" id="UP000275846">
    <property type="component" value="Unassembled WGS sequence"/>
</dbReference>
<dbReference type="EMBL" id="UYSU01039704">
    <property type="protein sequence ID" value="VDM01606.1"/>
    <property type="molecule type" value="Genomic_DNA"/>
</dbReference>
<keyword evidence="2" id="KW-1185">Reference proteome</keyword>
<proteinExistence type="predicted"/>
<gene>
    <name evidence="1" type="ORF">SSLN_LOCUS15220</name>
</gene>
<evidence type="ECO:0000313" key="3">
    <source>
        <dbReference type="WBParaSite" id="SSLN_0001578801-mRNA-1"/>
    </source>
</evidence>
<dbReference type="AlphaFoldDB" id="A0A183TFH2"/>
<organism evidence="3">
    <name type="scientific">Schistocephalus solidus</name>
    <name type="common">Tapeworm</name>
    <dbReference type="NCBI Taxonomy" id="70667"/>
    <lineage>
        <taxon>Eukaryota</taxon>
        <taxon>Metazoa</taxon>
        <taxon>Spiralia</taxon>
        <taxon>Lophotrochozoa</taxon>
        <taxon>Platyhelminthes</taxon>
        <taxon>Cestoda</taxon>
        <taxon>Eucestoda</taxon>
        <taxon>Diphyllobothriidea</taxon>
        <taxon>Diphyllobothriidae</taxon>
        <taxon>Schistocephalus</taxon>
    </lineage>
</organism>